<dbReference type="OrthoDB" id="190812at2157"/>
<dbReference type="STRING" id="1580092.NADRNF5_0773"/>
<dbReference type="InterPro" id="IPR014710">
    <property type="entry name" value="RmlC-like_jellyroll"/>
</dbReference>
<protein>
    <submittedName>
        <fullName evidence="2">Cupin 2 conserved barrel domain protein</fullName>
    </submittedName>
</protein>
<reference evidence="2 3" key="2">
    <citation type="journal article" date="2016" name="ISME J.">
        <title>Physiological and genomic characterization of two novel marine thaumarchaeal strains indicates niche differentiation.</title>
        <authorList>
            <person name="Bayer B."/>
            <person name="Vojvoda J."/>
            <person name="Offre P."/>
            <person name="Alves R.J."/>
            <person name="Elisabeth N.H."/>
            <person name="Garcia J.A."/>
            <person name="Volland J.M."/>
            <person name="Srivastava A."/>
            <person name="Schleper C."/>
            <person name="Herndl G.J."/>
        </authorList>
    </citation>
    <scope>NUCLEOTIDE SEQUENCE [LARGE SCALE GENOMIC DNA]</scope>
    <source>
        <strain evidence="2 3">NF5</strain>
    </source>
</reference>
<dbReference type="Gene3D" id="2.60.120.10">
    <property type="entry name" value="Jelly Rolls"/>
    <property type="match status" value="1"/>
</dbReference>
<keyword evidence="3" id="KW-1185">Reference proteome</keyword>
<evidence type="ECO:0000313" key="2">
    <source>
        <dbReference type="EMBL" id="AJW70467.1"/>
    </source>
</evidence>
<dbReference type="AlphaFoldDB" id="A0A0D5C239"/>
<dbReference type="HOGENOM" id="CLU_149791_1_1_2"/>
<dbReference type="KEGG" id="nin:NADRNF5_0773"/>
<dbReference type="RefSeq" id="WP_048115835.1">
    <property type="nucleotide sequence ID" value="NZ_CP011070.1"/>
</dbReference>
<organism evidence="2 3">
    <name type="scientific">Nitrosopumilus adriaticus</name>
    <dbReference type="NCBI Taxonomy" id="1580092"/>
    <lineage>
        <taxon>Archaea</taxon>
        <taxon>Nitrososphaerota</taxon>
        <taxon>Nitrososphaeria</taxon>
        <taxon>Nitrosopumilales</taxon>
        <taxon>Nitrosopumilaceae</taxon>
        <taxon>Nitrosopumilus</taxon>
    </lineage>
</organism>
<reference evidence="3" key="1">
    <citation type="submission" date="2015-03" db="EMBL/GenBank/DDBJ databases">
        <title>Characterization of two novel Thaumarchaeota isolated from the Northern Adriatic Sea.</title>
        <authorList>
            <person name="Bayer B."/>
            <person name="Vojvoda J."/>
            <person name="Offre P."/>
            <person name="Srivastava A."/>
            <person name="Elisabeth N."/>
            <person name="Garcia J.A.L."/>
            <person name="Schleper C."/>
            <person name="Herndl G.J."/>
        </authorList>
    </citation>
    <scope>NUCLEOTIDE SEQUENCE [LARGE SCALE GENOMIC DNA]</scope>
    <source>
        <strain evidence="3">NF5</strain>
    </source>
</reference>
<name>A0A0D5C239_9ARCH</name>
<evidence type="ECO:0000259" key="1">
    <source>
        <dbReference type="Pfam" id="PF07883"/>
    </source>
</evidence>
<feature type="domain" description="Cupin type-2" evidence="1">
    <location>
        <begin position="34"/>
        <end position="97"/>
    </location>
</feature>
<evidence type="ECO:0000313" key="3">
    <source>
        <dbReference type="Proteomes" id="UP000032408"/>
    </source>
</evidence>
<accession>A0A0D5C239</accession>
<proteinExistence type="predicted"/>
<dbReference type="EMBL" id="CP011070">
    <property type="protein sequence ID" value="AJW70467.1"/>
    <property type="molecule type" value="Genomic_DNA"/>
</dbReference>
<dbReference type="SUPFAM" id="SSF51182">
    <property type="entry name" value="RmlC-like cupins"/>
    <property type="match status" value="1"/>
</dbReference>
<dbReference type="Pfam" id="PF07883">
    <property type="entry name" value="Cupin_2"/>
    <property type="match status" value="1"/>
</dbReference>
<dbReference type="GeneID" id="24820003"/>
<dbReference type="InterPro" id="IPR013096">
    <property type="entry name" value="Cupin_2"/>
</dbReference>
<dbReference type="Proteomes" id="UP000032408">
    <property type="component" value="Chromosome"/>
</dbReference>
<gene>
    <name evidence="2" type="ORF">NADRNF5_0773</name>
</gene>
<sequence length="106" mass="12248">MKLDYDLNSYLEKIKKNNSYFHTFINRDSLAAGILVLQPGEEDTQEPHDTDEVYYVISGDGFLKINDKDYPVSKDKLFFVGKDVEHFFHGNSKELKVLYFFGGPDS</sequence>
<dbReference type="InterPro" id="IPR011051">
    <property type="entry name" value="RmlC_Cupin_sf"/>
</dbReference>